<evidence type="ECO:0000259" key="4">
    <source>
        <dbReference type="PROSITE" id="PS50089"/>
    </source>
</evidence>
<dbReference type="InterPro" id="IPR001841">
    <property type="entry name" value="Znf_RING"/>
</dbReference>
<dbReference type="SMART" id="SM00184">
    <property type="entry name" value="RING"/>
    <property type="match status" value="1"/>
</dbReference>
<feature type="compositionally biased region" description="Polar residues" evidence="3">
    <location>
        <begin position="223"/>
        <end position="234"/>
    </location>
</feature>
<dbReference type="Gene3D" id="3.30.40.10">
    <property type="entry name" value="Zinc/RING finger domain, C3HC4 (zinc finger)"/>
    <property type="match status" value="1"/>
</dbReference>
<proteinExistence type="predicted"/>
<dbReference type="Pfam" id="PF13639">
    <property type="entry name" value="zf-RING_2"/>
    <property type="match status" value="1"/>
</dbReference>
<keyword evidence="1" id="KW-0863">Zinc-finger</keyword>
<feature type="domain" description="RING-type" evidence="4">
    <location>
        <begin position="3"/>
        <end position="47"/>
    </location>
</feature>
<evidence type="ECO:0000313" key="6">
    <source>
        <dbReference type="Proteomes" id="UP001221142"/>
    </source>
</evidence>
<evidence type="ECO:0000256" key="3">
    <source>
        <dbReference type="SAM" id="MobiDB-lite"/>
    </source>
</evidence>
<protein>
    <recommendedName>
        <fullName evidence="4">RING-type domain-containing protein</fullName>
    </recommendedName>
</protein>
<dbReference type="AlphaFoldDB" id="A0AAD7BMA3"/>
<dbReference type="EMBL" id="JARKIF010000012">
    <property type="protein sequence ID" value="KAJ7625476.1"/>
    <property type="molecule type" value="Genomic_DNA"/>
</dbReference>
<feature type="coiled-coil region" evidence="2">
    <location>
        <begin position="84"/>
        <end position="202"/>
    </location>
</feature>
<evidence type="ECO:0000313" key="5">
    <source>
        <dbReference type="EMBL" id="KAJ7625476.1"/>
    </source>
</evidence>
<name>A0AAD7BMA3_9AGAR</name>
<sequence length="277" mass="29934">MSCGICLEKLADPLCLPCGHVYCAHPCLSGLVATTSTDFTAECPTCREPFHTVRPELACLPKAFHKFALPSLRRLYLDLEPSHQSTLESRLAASEARIATLESDKDRLLRAGEQHAAAARAHSRGETEALRKVSSLQAELQRARTEASRAQDKAIDLAGRLVELRAEQQVTAGDLGDASAVIEDLKAKYSKLKRHCRSLEASGREEVEADSSSFVLKKRNSDVAGSSSDVQGSTPKRLRVIRPLPRGRSSLQTPITAPLLARLGAQGGLGSPFRSGE</sequence>
<evidence type="ECO:0000256" key="2">
    <source>
        <dbReference type="SAM" id="Coils"/>
    </source>
</evidence>
<keyword evidence="2" id="KW-0175">Coiled coil</keyword>
<accession>A0AAD7BMA3</accession>
<dbReference type="Proteomes" id="UP001221142">
    <property type="component" value="Unassembled WGS sequence"/>
</dbReference>
<reference evidence="5" key="1">
    <citation type="submission" date="2023-03" db="EMBL/GenBank/DDBJ databases">
        <title>Massive genome expansion in bonnet fungi (Mycena s.s.) driven by repeated elements and novel gene families across ecological guilds.</title>
        <authorList>
            <consortium name="Lawrence Berkeley National Laboratory"/>
            <person name="Harder C.B."/>
            <person name="Miyauchi S."/>
            <person name="Viragh M."/>
            <person name="Kuo A."/>
            <person name="Thoen E."/>
            <person name="Andreopoulos B."/>
            <person name="Lu D."/>
            <person name="Skrede I."/>
            <person name="Drula E."/>
            <person name="Henrissat B."/>
            <person name="Morin E."/>
            <person name="Kohler A."/>
            <person name="Barry K."/>
            <person name="LaButti K."/>
            <person name="Morin E."/>
            <person name="Salamov A."/>
            <person name="Lipzen A."/>
            <person name="Mereny Z."/>
            <person name="Hegedus B."/>
            <person name="Baldrian P."/>
            <person name="Stursova M."/>
            <person name="Weitz H."/>
            <person name="Taylor A."/>
            <person name="Grigoriev I.V."/>
            <person name="Nagy L.G."/>
            <person name="Martin F."/>
            <person name="Kauserud H."/>
        </authorList>
    </citation>
    <scope>NUCLEOTIDE SEQUENCE</scope>
    <source>
        <strain evidence="5">9284</strain>
    </source>
</reference>
<gene>
    <name evidence="5" type="ORF">FB45DRAFT_66875</name>
</gene>
<organism evidence="5 6">
    <name type="scientific">Roridomyces roridus</name>
    <dbReference type="NCBI Taxonomy" id="1738132"/>
    <lineage>
        <taxon>Eukaryota</taxon>
        <taxon>Fungi</taxon>
        <taxon>Dikarya</taxon>
        <taxon>Basidiomycota</taxon>
        <taxon>Agaricomycotina</taxon>
        <taxon>Agaricomycetes</taxon>
        <taxon>Agaricomycetidae</taxon>
        <taxon>Agaricales</taxon>
        <taxon>Marasmiineae</taxon>
        <taxon>Mycenaceae</taxon>
        <taxon>Roridomyces</taxon>
    </lineage>
</organism>
<feature type="region of interest" description="Disordered" evidence="3">
    <location>
        <begin position="220"/>
        <end position="255"/>
    </location>
</feature>
<dbReference type="PROSITE" id="PS50089">
    <property type="entry name" value="ZF_RING_2"/>
    <property type="match status" value="1"/>
</dbReference>
<dbReference type="SUPFAM" id="SSF57850">
    <property type="entry name" value="RING/U-box"/>
    <property type="match status" value="1"/>
</dbReference>
<comment type="caution">
    <text evidence="5">The sequence shown here is derived from an EMBL/GenBank/DDBJ whole genome shotgun (WGS) entry which is preliminary data.</text>
</comment>
<dbReference type="GO" id="GO:0008270">
    <property type="term" value="F:zinc ion binding"/>
    <property type="evidence" value="ECO:0007669"/>
    <property type="project" value="UniProtKB-KW"/>
</dbReference>
<keyword evidence="1" id="KW-0479">Metal-binding</keyword>
<keyword evidence="6" id="KW-1185">Reference proteome</keyword>
<evidence type="ECO:0000256" key="1">
    <source>
        <dbReference type="PROSITE-ProRule" id="PRU00175"/>
    </source>
</evidence>
<dbReference type="InterPro" id="IPR013083">
    <property type="entry name" value="Znf_RING/FYVE/PHD"/>
</dbReference>
<keyword evidence="1" id="KW-0862">Zinc</keyword>